<evidence type="ECO:0000256" key="8">
    <source>
        <dbReference type="PIRSR" id="PIRSR001021-2"/>
    </source>
</evidence>
<evidence type="ECO:0000256" key="2">
    <source>
        <dbReference type="ARBA" id="ARBA00008061"/>
    </source>
</evidence>
<dbReference type="PANTHER" id="PTHR43447">
    <property type="entry name" value="ALPHA-AMYLASE"/>
    <property type="match status" value="1"/>
</dbReference>
<dbReference type="GO" id="GO:0005509">
    <property type="term" value="F:calcium ion binding"/>
    <property type="evidence" value="ECO:0007669"/>
    <property type="project" value="InterPro"/>
</dbReference>
<feature type="binding site" evidence="8">
    <location>
        <position position="238"/>
    </location>
    <ligand>
        <name>Ca(2+)</name>
        <dbReference type="ChEBI" id="CHEBI:29108"/>
        <label>1</label>
    </ligand>
</feature>
<comment type="caution">
    <text evidence="10">The sequence shown here is derived from an EMBL/GenBank/DDBJ whole genome shotgun (WGS) entry which is preliminary data.</text>
</comment>
<dbReference type="GO" id="GO:0005975">
    <property type="term" value="P:carbohydrate metabolic process"/>
    <property type="evidence" value="ECO:0007669"/>
    <property type="project" value="InterPro"/>
</dbReference>
<evidence type="ECO:0000256" key="3">
    <source>
        <dbReference type="ARBA" id="ARBA00022723"/>
    </source>
</evidence>
<feature type="active site" description="Proton donor" evidence="7">
    <location>
        <position position="264"/>
    </location>
</feature>
<dbReference type="EC" id="3.2.1.1" evidence="10"/>
<feature type="domain" description="Glycosyl hydrolase family 13 catalytic" evidence="9">
    <location>
        <begin position="4"/>
        <end position="402"/>
    </location>
</feature>
<feature type="binding site" evidence="8">
    <location>
        <position position="203"/>
    </location>
    <ligand>
        <name>Ca(2+)</name>
        <dbReference type="ChEBI" id="CHEBI:29108"/>
        <label>1</label>
    </ligand>
</feature>
<evidence type="ECO:0000256" key="5">
    <source>
        <dbReference type="ARBA" id="ARBA00023277"/>
    </source>
</evidence>
<evidence type="ECO:0000256" key="7">
    <source>
        <dbReference type="PIRSR" id="PIRSR001021-1"/>
    </source>
</evidence>
<reference evidence="10 11" key="1">
    <citation type="submission" date="2018-07" db="EMBL/GenBank/DDBJ databases">
        <title>Dyadobacter roseus sp. nov., isolated from rose rhizosphere soil.</title>
        <authorList>
            <person name="Chen L."/>
        </authorList>
    </citation>
    <scope>NUCLEOTIDE SEQUENCE [LARGE SCALE GENOMIC DNA]</scope>
    <source>
        <strain evidence="10 11">RS19</strain>
    </source>
</reference>
<keyword evidence="6 10" id="KW-0326">Glycosidase</keyword>
<dbReference type="Proteomes" id="UP000256373">
    <property type="component" value="Unassembled WGS sequence"/>
</dbReference>
<keyword evidence="4 10" id="KW-0378">Hydrolase</keyword>
<dbReference type="Pfam" id="PF00128">
    <property type="entry name" value="Alpha-amylase"/>
    <property type="match status" value="1"/>
</dbReference>
<dbReference type="AlphaFoldDB" id="A0A3D8Y4Q6"/>
<gene>
    <name evidence="10" type="ORF">DSL64_24510</name>
</gene>
<protein>
    <submittedName>
        <fullName evidence="10">Alpha-amylase</fullName>
        <ecNumber evidence="10">3.2.1.1</ecNumber>
    </submittedName>
</protein>
<evidence type="ECO:0000313" key="10">
    <source>
        <dbReference type="EMBL" id="REA57127.1"/>
    </source>
</evidence>
<dbReference type="Pfam" id="PF09154">
    <property type="entry name" value="Alpha-amy_C_pro"/>
    <property type="match status" value="1"/>
</dbReference>
<dbReference type="GO" id="GO:0004556">
    <property type="term" value="F:alpha-amylase activity"/>
    <property type="evidence" value="ECO:0007669"/>
    <property type="project" value="UniProtKB-EC"/>
</dbReference>
<keyword evidence="8" id="KW-0106">Calcium</keyword>
<dbReference type="SMART" id="SM00642">
    <property type="entry name" value="Aamy"/>
    <property type="match status" value="1"/>
</dbReference>
<feature type="binding site" evidence="8">
    <location>
        <position position="197"/>
    </location>
    <ligand>
        <name>Ca(2+)</name>
        <dbReference type="ChEBI" id="CHEBI:29108"/>
        <label>1</label>
    </ligand>
</feature>
<evidence type="ECO:0000256" key="4">
    <source>
        <dbReference type="ARBA" id="ARBA00022801"/>
    </source>
</evidence>
<feature type="binding site" evidence="8">
    <location>
        <position position="205"/>
    </location>
    <ligand>
        <name>Ca(2+)</name>
        <dbReference type="ChEBI" id="CHEBI:29108"/>
        <label>2</label>
    </ligand>
</feature>
<dbReference type="InterPro" id="IPR017853">
    <property type="entry name" value="GH"/>
</dbReference>
<feature type="active site" description="Nucleophile" evidence="7">
    <location>
        <position position="234"/>
    </location>
</feature>
<dbReference type="NCBIfam" id="NF006969">
    <property type="entry name" value="PRK09441.1-2"/>
    <property type="match status" value="1"/>
</dbReference>
<dbReference type="Gene3D" id="2.60.40.1180">
    <property type="entry name" value="Golgi alpha-mannosidase II"/>
    <property type="match status" value="1"/>
</dbReference>
<dbReference type="InterPro" id="IPR006047">
    <property type="entry name" value="GH13_cat_dom"/>
</dbReference>
<dbReference type="EMBL" id="QNUL01000030">
    <property type="protein sequence ID" value="REA57127.1"/>
    <property type="molecule type" value="Genomic_DNA"/>
</dbReference>
<evidence type="ECO:0000256" key="6">
    <source>
        <dbReference type="ARBA" id="ARBA00023295"/>
    </source>
</evidence>
<keyword evidence="3 8" id="KW-0479">Metal-binding</keyword>
<dbReference type="OrthoDB" id="9806009at2"/>
<dbReference type="SUPFAM" id="SSF51445">
    <property type="entry name" value="(Trans)glycosidases"/>
    <property type="match status" value="1"/>
</dbReference>
<dbReference type="InterPro" id="IPR015237">
    <property type="entry name" value="Alpha-amylase_C_pro"/>
</dbReference>
<evidence type="ECO:0000256" key="1">
    <source>
        <dbReference type="ARBA" id="ARBA00001913"/>
    </source>
</evidence>
<dbReference type="PIRSF" id="PIRSF001021">
    <property type="entry name" value="Alph-amls_thrmst"/>
    <property type="match status" value="1"/>
</dbReference>
<proteinExistence type="inferred from homology"/>
<evidence type="ECO:0000313" key="11">
    <source>
        <dbReference type="Proteomes" id="UP000256373"/>
    </source>
</evidence>
<feature type="binding site" evidence="8">
    <location>
        <position position="104"/>
    </location>
    <ligand>
        <name>Ca(2+)</name>
        <dbReference type="ChEBI" id="CHEBI:29108"/>
        <label>1</label>
    </ligand>
</feature>
<keyword evidence="11" id="KW-1185">Reference proteome</keyword>
<dbReference type="SUPFAM" id="SSF51011">
    <property type="entry name" value="Glycosyl hydrolase domain"/>
    <property type="match status" value="1"/>
</dbReference>
<dbReference type="RefSeq" id="WP_115833595.1">
    <property type="nucleotide sequence ID" value="NZ_QNUL01000030.1"/>
</dbReference>
<accession>A0A3D8Y4Q6</accession>
<comment type="similarity">
    <text evidence="2">Belongs to the glycosyl hydrolase 13 family.</text>
</comment>
<sequence length="494" mass="56964">MENFTMLQFFEWYLPADGSLWNHFKNQAKHLKEIGFDTVWLPPAHKGMAGPDSTGYDSYDLYDLGEFDQKGAVRTKYGTKEEFLAAIAAGKEAGLQVYCDIVLNHMGGADEIETVPVKEVVPDNRTEFVSDTFEIQAYTKFTFPGRNRRYSQFVWDYQCFSGVDYNAGTEENAIYSIQNQYGEGWQDVLDLENGNYDYLMLSDIDFRNPHVRQELKNWGEWFTETSGCDGFRLDAIKHMDPTFFNEWLDHLRNRFQKELFTVGEYWSPYDLDSILAYIDATENRMSLFDAPLQGNFYKASKENEQFDLRTIFDNTLVQVRPDLAVTLVENHDTQPLQSLEQPVEPWFRPLAYALILLREAGYPCVFYTDLYGSEYTDTGNDGQEHKVVMESMPQLEALLRVRKHLAYGPQHDYFEEPQCIGWTREGDEEHENSVCAVLLSNHEDAEKTMFVGTQHAGKIFSDHLGNVSETVTIDEEGNGVFRTNGRSVSVWCIQ</sequence>
<dbReference type="NCBIfam" id="NF006968">
    <property type="entry name" value="PRK09441.1-1"/>
    <property type="match status" value="1"/>
</dbReference>
<comment type="cofactor">
    <cofactor evidence="1">
        <name>Ca(2+)</name>
        <dbReference type="ChEBI" id="CHEBI:29108"/>
    </cofactor>
</comment>
<dbReference type="InterPro" id="IPR013780">
    <property type="entry name" value="Glyco_hydro_b"/>
</dbReference>
<evidence type="ECO:0000259" key="9">
    <source>
        <dbReference type="SMART" id="SM00642"/>
    </source>
</evidence>
<name>A0A3D8Y4Q6_9BACT</name>
<keyword evidence="5" id="KW-0119">Carbohydrate metabolism</keyword>
<organism evidence="10 11">
    <name type="scientific">Dyadobacter luteus</name>
    <dbReference type="NCBI Taxonomy" id="2259619"/>
    <lineage>
        <taxon>Bacteria</taxon>
        <taxon>Pseudomonadati</taxon>
        <taxon>Bacteroidota</taxon>
        <taxon>Cytophagia</taxon>
        <taxon>Cytophagales</taxon>
        <taxon>Spirosomataceae</taxon>
        <taxon>Dyadobacter</taxon>
    </lineage>
</organism>
<dbReference type="CDD" id="cd11318">
    <property type="entry name" value="AmyAc_bac_fung_AmyA"/>
    <property type="match status" value="1"/>
</dbReference>
<dbReference type="Gene3D" id="2.40.30.140">
    <property type="match status" value="1"/>
</dbReference>
<dbReference type="InterPro" id="IPR013776">
    <property type="entry name" value="A-amylase_thermo"/>
</dbReference>
<dbReference type="Gene3D" id="3.20.20.80">
    <property type="entry name" value="Glycosidases"/>
    <property type="match status" value="1"/>
</dbReference>